<proteinExistence type="predicted"/>
<gene>
    <name evidence="2" type="ORF">GGX14DRAFT_575925</name>
</gene>
<reference evidence="2" key="1">
    <citation type="submission" date="2023-03" db="EMBL/GenBank/DDBJ databases">
        <title>Massive genome expansion in bonnet fungi (Mycena s.s.) driven by repeated elements and novel gene families across ecological guilds.</title>
        <authorList>
            <consortium name="Lawrence Berkeley National Laboratory"/>
            <person name="Harder C.B."/>
            <person name="Miyauchi S."/>
            <person name="Viragh M."/>
            <person name="Kuo A."/>
            <person name="Thoen E."/>
            <person name="Andreopoulos B."/>
            <person name="Lu D."/>
            <person name="Skrede I."/>
            <person name="Drula E."/>
            <person name="Henrissat B."/>
            <person name="Morin E."/>
            <person name="Kohler A."/>
            <person name="Barry K."/>
            <person name="LaButti K."/>
            <person name="Morin E."/>
            <person name="Salamov A."/>
            <person name="Lipzen A."/>
            <person name="Mereny Z."/>
            <person name="Hegedus B."/>
            <person name="Baldrian P."/>
            <person name="Stursova M."/>
            <person name="Weitz H."/>
            <person name="Taylor A."/>
            <person name="Grigoriev I.V."/>
            <person name="Nagy L.G."/>
            <person name="Martin F."/>
            <person name="Kauserud H."/>
        </authorList>
    </citation>
    <scope>NUCLEOTIDE SEQUENCE</scope>
    <source>
        <strain evidence="2">9144</strain>
    </source>
</reference>
<feature type="region of interest" description="Disordered" evidence="1">
    <location>
        <begin position="1"/>
        <end position="20"/>
    </location>
</feature>
<dbReference type="Proteomes" id="UP001219525">
    <property type="component" value="Unassembled WGS sequence"/>
</dbReference>
<name>A0AAD6UUV7_9AGAR</name>
<keyword evidence="3" id="KW-1185">Reference proteome</keyword>
<feature type="compositionally biased region" description="Pro residues" evidence="1">
    <location>
        <begin position="73"/>
        <end position="89"/>
    </location>
</feature>
<sequence length="205" mass="22508">MAVMRMSASISGSDVAYHLSPPLQPARLATRCPQPAARPPPASRRPAPLPFPPRRRPPPAAPHAARHRRQPPSSAPPPTRLRRPLPAPPALSRRPPAAPRLATCPIPMPTHCRIRRLRRPLPPESFAGLSSVAIMMATDDSRTCRIRTVYSHTSKAGDPPTVSYPSPSPLPTASVGGEMFFGGYRLALWRNDIARWYRRLAIRST</sequence>
<feature type="compositionally biased region" description="Pro residues" evidence="1">
    <location>
        <begin position="36"/>
        <end position="52"/>
    </location>
</feature>
<comment type="caution">
    <text evidence="2">The sequence shown here is derived from an EMBL/GenBank/DDBJ whole genome shotgun (WGS) entry which is preliminary data.</text>
</comment>
<feature type="region of interest" description="Disordered" evidence="1">
    <location>
        <begin position="26"/>
        <end position="104"/>
    </location>
</feature>
<evidence type="ECO:0000313" key="3">
    <source>
        <dbReference type="Proteomes" id="UP001219525"/>
    </source>
</evidence>
<dbReference type="AlphaFoldDB" id="A0AAD6UUV7"/>
<evidence type="ECO:0000256" key="1">
    <source>
        <dbReference type="SAM" id="MobiDB-lite"/>
    </source>
</evidence>
<feature type="compositionally biased region" description="Low complexity" evidence="1">
    <location>
        <begin position="90"/>
        <end position="102"/>
    </location>
</feature>
<accession>A0AAD6UUV7</accession>
<organism evidence="2 3">
    <name type="scientific">Mycena pura</name>
    <dbReference type="NCBI Taxonomy" id="153505"/>
    <lineage>
        <taxon>Eukaryota</taxon>
        <taxon>Fungi</taxon>
        <taxon>Dikarya</taxon>
        <taxon>Basidiomycota</taxon>
        <taxon>Agaricomycotina</taxon>
        <taxon>Agaricomycetes</taxon>
        <taxon>Agaricomycetidae</taxon>
        <taxon>Agaricales</taxon>
        <taxon>Marasmiineae</taxon>
        <taxon>Mycenaceae</taxon>
        <taxon>Mycena</taxon>
    </lineage>
</organism>
<protein>
    <submittedName>
        <fullName evidence="2">Uncharacterized protein</fullName>
    </submittedName>
</protein>
<evidence type="ECO:0000313" key="2">
    <source>
        <dbReference type="EMBL" id="KAJ7194922.1"/>
    </source>
</evidence>
<dbReference type="EMBL" id="JARJCW010000094">
    <property type="protein sequence ID" value="KAJ7194922.1"/>
    <property type="molecule type" value="Genomic_DNA"/>
</dbReference>